<dbReference type="EMBL" id="KC513615">
    <property type="protein sequence ID" value="AGE96285.1"/>
    <property type="molecule type" value="Genomic_DNA"/>
</dbReference>
<gene>
    <name evidence="1" type="ORF">ECU10_0730</name>
</gene>
<dbReference type="AlphaFoldDB" id="M1KAP1"/>
<dbReference type="VEuPathDB" id="MicrosporidiaDB:M970_100640"/>
<dbReference type="VEuPathDB" id="MicrosporidiaDB:ECU10_0730"/>
<organism evidence="1">
    <name type="scientific">Encephalitozoon cuniculi</name>
    <name type="common">Microsporidian parasite</name>
    <dbReference type="NCBI Taxonomy" id="6035"/>
    <lineage>
        <taxon>Eukaryota</taxon>
        <taxon>Fungi</taxon>
        <taxon>Fungi incertae sedis</taxon>
        <taxon>Microsporidia</taxon>
        <taxon>Unikaryonidae</taxon>
        <taxon>Encephalitozoon</taxon>
    </lineage>
</organism>
<reference evidence="1" key="1">
    <citation type="journal article" date="2013" name="Eukaryot. Cell">
        <title>Extremely Reduced Levels of Heterozygosity in the Vertebrate Pathogen Encephalitozoon cuniculi.</title>
        <authorList>
            <person name="Selman M."/>
            <person name="Sak B."/>
            <person name="Kvac M."/>
            <person name="Farinelli L."/>
            <person name="Weiss L.M."/>
            <person name="Corradi N."/>
        </authorList>
    </citation>
    <scope>NUCLEOTIDE SEQUENCE</scope>
</reference>
<dbReference type="VEuPathDB" id="MicrosporidiaDB:AEWD_100640"/>
<dbReference type="OMA" id="DINFFTH"/>
<proteinExistence type="predicted"/>
<accession>M1KAP1</accession>
<protein>
    <submittedName>
        <fullName evidence="1">Uncharacterized protein</fullName>
    </submittedName>
</protein>
<dbReference type="VEuPathDB" id="MicrosporidiaDB:AEWQ_100640"/>
<sequence>MIRDEKTLLKALEHKNIEEKSLFPSMCSVLGLQYFSEENGALTHTFAGLSFIIDITGPNAKLTFVDEGLAKCFRYIEFYLCRFLEKKSMVDFYLHLRMFAKMETGDGKVLERGSADTCRCVFDGNYCVSPSFKAVAEESTDGVYNIYRHRFEYHLYTKRFILSIPVGALPEDDNCCSLVVEDVNGRKVDARISLNLGRYLGLREFNREVLSALPQMDFYWKGTTDGREVLVQKNLAVYVDGKLRRDATFLMKLGKDLDFSLNFFGR</sequence>
<dbReference type="VEuPathDB" id="MicrosporidiaDB:AEWR_100640"/>
<evidence type="ECO:0000313" key="1">
    <source>
        <dbReference type="EMBL" id="AGE96285.1"/>
    </source>
</evidence>
<name>M1KAP1_ENCCN</name>